<evidence type="ECO:0000313" key="5">
    <source>
        <dbReference type="Proteomes" id="UP001597145"/>
    </source>
</evidence>
<dbReference type="EMBL" id="JBHUCP010000064">
    <property type="protein sequence ID" value="MFD1535381.1"/>
    <property type="molecule type" value="Genomic_DNA"/>
</dbReference>
<evidence type="ECO:0000256" key="2">
    <source>
        <dbReference type="ARBA" id="ARBA00022723"/>
    </source>
</evidence>
<dbReference type="InterPro" id="IPR011234">
    <property type="entry name" value="Fumarylacetoacetase-like_C"/>
</dbReference>
<evidence type="ECO:0000256" key="1">
    <source>
        <dbReference type="ARBA" id="ARBA00010211"/>
    </source>
</evidence>
<dbReference type="PANTHER" id="PTHR42796:SF4">
    <property type="entry name" value="FUMARYLACETOACETATE HYDROLASE DOMAIN-CONTAINING PROTEIN 2A"/>
    <property type="match status" value="1"/>
</dbReference>
<accession>A0ABW4FZG2</accession>
<dbReference type="Gene3D" id="3.90.850.10">
    <property type="entry name" value="Fumarylacetoacetase-like, C-terminal domain"/>
    <property type="match status" value="1"/>
</dbReference>
<evidence type="ECO:0000313" key="4">
    <source>
        <dbReference type="EMBL" id="MFD1535381.1"/>
    </source>
</evidence>
<keyword evidence="4" id="KW-0378">Hydrolase</keyword>
<gene>
    <name evidence="4" type="ORF">ACFSCY_38875</name>
</gene>
<name>A0ABW4FZG2_9PSEU</name>
<dbReference type="PANTHER" id="PTHR42796">
    <property type="entry name" value="FUMARYLACETOACETATE HYDROLASE DOMAIN-CONTAINING PROTEIN 2A-RELATED"/>
    <property type="match status" value="1"/>
</dbReference>
<dbReference type="GO" id="GO:0016787">
    <property type="term" value="F:hydrolase activity"/>
    <property type="evidence" value="ECO:0007669"/>
    <property type="project" value="UniProtKB-KW"/>
</dbReference>
<dbReference type="Pfam" id="PF01557">
    <property type="entry name" value="FAA_hydrolase"/>
    <property type="match status" value="1"/>
</dbReference>
<dbReference type="InterPro" id="IPR051121">
    <property type="entry name" value="FAH"/>
</dbReference>
<sequence>MRFARVGSIGSEVPVVLPSNGSDEAFDLRPLTPDINGAFLADNGLLRSVQALEAGTLAPIKLSGQRLGSPIAQPQSIYAIGLNYRDHAAETGMDLPTEPLVFHKSPNSISGPNDDILFPPGTEKGDWEVELGVVIGRRAVHLRDVQAAESVIAGYLTLNDVSERTLQFDRGGQWTKGKSYPTWNPAGPYLVTPEGIPNINSVSLTLRVNGETMQHGTTADMVFDPASIVCYLSQFLRLEPGDLINTGTPAGVGLGMLPPRFLHDGDVIDVEVGQLGRQRSRVCIPAAGARPLLRGAETAPMQGLGS</sequence>
<comment type="caution">
    <text evidence="4">The sequence shown here is derived from an EMBL/GenBank/DDBJ whole genome shotgun (WGS) entry which is preliminary data.</text>
</comment>
<keyword evidence="2" id="KW-0479">Metal-binding</keyword>
<proteinExistence type="inferred from homology"/>
<feature type="domain" description="Fumarylacetoacetase-like C-terminal" evidence="3">
    <location>
        <begin position="77"/>
        <end position="282"/>
    </location>
</feature>
<dbReference type="RefSeq" id="WP_343969215.1">
    <property type="nucleotide sequence ID" value="NZ_BAAAJG010000001.1"/>
</dbReference>
<protein>
    <submittedName>
        <fullName evidence="4">Fumarylacetoacetate hydrolase family protein</fullName>
    </submittedName>
</protein>
<dbReference type="Proteomes" id="UP001597145">
    <property type="component" value="Unassembled WGS sequence"/>
</dbReference>
<dbReference type="SUPFAM" id="SSF56529">
    <property type="entry name" value="FAH"/>
    <property type="match status" value="1"/>
</dbReference>
<keyword evidence="5" id="KW-1185">Reference proteome</keyword>
<organism evidence="4 5">
    <name type="scientific">Pseudonocardia aurantiaca</name>
    <dbReference type="NCBI Taxonomy" id="75290"/>
    <lineage>
        <taxon>Bacteria</taxon>
        <taxon>Bacillati</taxon>
        <taxon>Actinomycetota</taxon>
        <taxon>Actinomycetes</taxon>
        <taxon>Pseudonocardiales</taxon>
        <taxon>Pseudonocardiaceae</taxon>
        <taxon>Pseudonocardia</taxon>
    </lineage>
</organism>
<reference evidence="5" key="1">
    <citation type="journal article" date="2019" name="Int. J. Syst. Evol. Microbiol.">
        <title>The Global Catalogue of Microorganisms (GCM) 10K type strain sequencing project: providing services to taxonomists for standard genome sequencing and annotation.</title>
        <authorList>
            <consortium name="The Broad Institute Genomics Platform"/>
            <consortium name="The Broad Institute Genome Sequencing Center for Infectious Disease"/>
            <person name="Wu L."/>
            <person name="Ma J."/>
        </authorList>
    </citation>
    <scope>NUCLEOTIDE SEQUENCE [LARGE SCALE GENOMIC DNA]</scope>
    <source>
        <strain evidence="5">JCM 12165</strain>
    </source>
</reference>
<comment type="similarity">
    <text evidence="1">Belongs to the FAH family.</text>
</comment>
<evidence type="ECO:0000259" key="3">
    <source>
        <dbReference type="Pfam" id="PF01557"/>
    </source>
</evidence>
<dbReference type="InterPro" id="IPR036663">
    <property type="entry name" value="Fumarylacetoacetase_C_sf"/>
</dbReference>